<dbReference type="Pfam" id="PF12456">
    <property type="entry name" value="hSac2"/>
    <property type="match status" value="1"/>
</dbReference>
<evidence type="ECO:0000313" key="3">
    <source>
        <dbReference type="EMBL" id="EKC98902.1"/>
    </source>
</evidence>
<dbReference type="GO" id="GO:0043812">
    <property type="term" value="F:phosphatidylinositol-4-phosphate phosphatase activity"/>
    <property type="evidence" value="ECO:0007669"/>
    <property type="project" value="TreeGrafter"/>
</dbReference>
<feature type="compositionally biased region" description="Polar residues" evidence="1">
    <location>
        <begin position="1192"/>
        <end position="1201"/>
    </location>
</feature>
<feature type="region of interest" description="Disordered" evidence="1">
    <location>
        <begin position="849"/>
        <end position="880"/>
    </location>
</feature>
<feature type="compositionally biased region" description="Acidic residues" evidence="1">
    <location>
        <begin position="186"/>
        <end position="205"/>
    </location>
</feature>
<feature type="compositionally biased region" description="Low complexity" evidence="1">
    <location>
        <begin position="314"/>
        <end position="327"/>
    </location>
</feature>
<dbReference type="InterPro" id="IPR022158">
    <property type="entry name" value="Inositol_phosphatase"/>
</dbReference>
<dbReference type="HOGENOM" id="CLU_006249_0_0_1"/>
<feature type="region of interest" description="Disordered" evidence="1">
    <location>
        <begin position="1158"/>
        <end position="1211"/>
    </location>
</feature>
<dbReference type="Proteomes" id="UP000006757">
    <property type="component" value="Unassembled WGS sequence"/>
</dbReference>
<dbReference type="Pfam" id="PF02383">
    <property type="entry name" value="Syja_N"/>
    <property type="match status" value="1"/>
</dbReference>
<feature type="domain" description="SAC" evidence="2">
    <location>
        <begin position="349"/>
        <end position="705"/>
    </location>
</feature>
<keyword evidence="4" id="KW-1185">Reference proteome</keyword>
<sequence>MSSPSTPVATPMLKHLPPRLTVPPLPPQLHRRLRVRAIDDGLLLYPGTNSEPEDAVLIRYGIKAKVEAFAVPPADESLEGEVELGGVVAAYLVVFLPAKKPPTSIFPGDNGITPTDVTHEVNTLTDVYAIPLIKERAERHLGQMSRILRVPKAPKSKAKTSPKPKQKPPALNLKWPWQAGASSATSDDDGSSSDAESSSEDDESDIEARRRRSSSVAPEADEDLPTLPPAVDDSAESRMKKRFSLGWGKFTPKLGKAKPKDKIPPAKESATEVREEQPEDPVGDVEPEDVADAHDDEGGIEMTSPGLKVPKTDSAAPSSAPSRATTPVPKPALDVPARLELESKIMKQITRELGSGEFYYSYDFDLSHTLQDKRKRLARGQKSGALLEGLLSSANPTSEFFDNTPSETDRKLHSDPPSPGGSVKSAKSTRTTGSEIIEPDIHVSLWRRTDRRFFWNESLARDFIELGLHGYVLPILQGYVQASQFTVPIPPSPVDEAKLLEPPAPVPVDIVLISRRSKDRAGLRYQRRGIDDEGHVANFVETEMLVRAKVGGKVSMFSFVQIRGSIPLKWSQTPWSMKPPPVLDQPVDQTYSVANLHFDDLRKRYGPVTGKEAPVTNGYGELVGSLERPDLTYVPFDFHAKCHGMKWEHISELVNELDFTDMGYLWLLQGDELTSSCIDCLDRTNVVQSALARHVLKQMLLQLGITVDPKTCDVESVFNDTLKGDFVRTGKRDLQGMLAQSSARVLDNGEQRIGGWTLLSPAERNTKLSPKLEEKVLLLLALYVVSFNYSLEKVNEFTRIPLKSITSLQKGAYILSALQEAGRDPTENAGFVVTFAAADESTRYSTYSLDNTVATPPTPTSTISQASTTTGTDPLKSETKRNRARTLSFKRKSIMKLADVDPDTSEFFAFKALPREFVAQPHPEDDEDEEFTLEQNETCMATVDRIVKRIREQCAKVHKVPDDFVVDKDVVSVADAENATSLLARMDYAWVLTDGHETTLHGGGPLKEASRVFRSGFTDCYSRKGVEGRTRCPLPRLTTGGGGGDDAALSITDHVPGLGAAPVEAREGEVGSRGVALTVEHANLLGSIALFSIFQTPIDQLSQAIPVHRDNFCDPTRKNERRKRIPPAHDSAYITGPSRPLRYPIIANDFAAMSFHDLGRSPLSPPRSVGTTSSGSQRSNPSPTRGRAGSVDPSSSPSRAPQPTRGKLSPTQRAQLYYMRINEQSIYEGGVLRAFQWKILHPDEPEAKELFLQFRKMISADVPYKDRDGEVEKREAGEMWAELTRIIAAEVEERERKKSVSCERSWGAEERCPKLMTRIPSSSGEGASRSAAQDVRLEESGDQAD</sequence>
<protein>
    <recommendedName>
        <fullName evidence="2">SAC domain-containing protein</fullName>
    </recommendedName>
</protein>
<feature type="compositionally biased region" description="Basic and acidic residues" evidence="1">
    <location>
        <begin position="258"/>
        <end position="276"/>
    </location>
</feature>
<evidence type="ECO:0000259" key="2">
    <source>
        <dbReference type="PROSITE" id="PS50275"/>
    </source>
</evidence>
<feature type="region of interest" description="Disordered" evidence="1">
    <location>
        <begin position="249"/>
        <end position="333"/>
    </location>
</feature>
<dbReference type="PANTHER" id="PTHR45662:SF7">
    <property type="entry name" value="SACI DOMAIN PROTEIN (AFU_ORTHOLOGUE AFUA_1G15890)"/>
    <property type="match status" value="1"/>
</dbReference>
<dbReference type="InterPro" id="IPR002013">
    <property type="entry name" value="SAC_dom"/>
</dbReference>
<dbReference type="eggNOG" id="KOG1890">
    <property type="taxonomic scope" value="Eukaryota"/>
</dbReference>
<name>K1VQB4_TRIAC</name>
<evidence type="ECO:0000256" key="1">
    <source>
        <dbReference type="SAM" id="MobiDB-lite"/>
    </source>
</evidence>
<feature type="compositionally biased region" description="Low complexity" evidence="1">
    <location>
        <begin position="1321"/>
        <end position="1332"/>
    </location>
</feature>
<dbReference type="PANTHER" id="PTHR45662">
    <property type="entry name" value="PHOSPHATIDYLINOSITIDE PHOSPHATASE SAC1"/>
    <property type="match status" value="1"/>
</dbReference>
<proteinExistence type="predicted"/>
<feature type="compositionally biased region" description="Polar residues" evidence="1">
    <location>
        <begin position="849"/>
        <end position="872"/>
    </location>
</feature>
<accession>K1VQB4</accession>
<dbReference type="GO" id="GO:0046856">
    <property type="term" value="P:phosphatidylinositol dephosphorylation"/>
    <property type="evidence" value="ECO:0007669"/>
    <property type="project" value="TreeGrafter"/>
</dbReference>
<dbReference type="STRING" id="1220162.K1VQB4"/>
<feature type="compositionally biased region" description="Polar residues" evidence="1">
    <location>
        <begin position="397"/>
        <end position="406"/>
    </location>
</feature>
<comment type="caution">
    <text evidence="3">The sequence shown here is derived from an EMBL/GenBank/DDBJ whole genome shotgun (WGS) entry which is preliminary data.</text>
</comment>
<dbReference type="GO" id="GO:0005783">
    <property type="term" value="C:endoplasmic reticulum"/>
    <property type="evidence" value="ECO:0007669"/>
    <property type="project" value="TreeGrafter"/>
</dbReference>
<feature type="compositionally biased region" description="Polar residues" evidence="1">
    <location>
        <begin position="1169"/>
        <end position="1183"/>
    </location>
</feature>
<feature type="compositionally biased region" description="Basic residues" evidence="1">
    <location>
        <begin position="152"/>
        <end position="166"/>
    </location>
</feature>
<dbReference type="EMBL" id="AMBO01000378">
    <property type="protein sequence ID" value="EKC98902.1"/>
    <property type="molecule type" value="Genomic_DNA"/>
</dbReference>
<reference evidence="3 4" key="1">
    <citation type="journal article" date="2012" name="Eukaryot. Cell">
        <title>Genome sequence of the Trichosporon asahii environmental strain CBS 8904.</title>
        <authorList>
            <person name="Yang R.Y."/>
            <person name="Li H.T."/>
            <person name="Zhu H."/>
            <person name="Zhou G.P."/>
            <person name="Wang M."/>
            <person name="Wang L."/>
        </authorList>
    </citation>
    <scope>NUCLEOTIDE SEQUENCE [LARGE SCALE GENOMIC DNA]</scope>
    <source>
        <strain evidence="3 4">CBS 8904</strain>
    </source>
</reference>
<dbReference type="OrthoDB" id="405996at2759"/>
<evidence type="ECO:0000313" key="4">
    <source>
        <dbReference type="Proteomes" id="UP000006757"/>
    </source>
</evidence>
<feature type="region of interest" description="Disordered" evidence="1">
    <location>
        <begin position="143"/>
        <end position="237"/>
    </location>
</feature>
<dbReference type="InParanoid" id="K1VQB4"/>
<organism evidence="3 4">
    <name type="scientific">Trichosporon asahii var. asahii (strain CBS 8904)</name>
    <name type="common">Yeast</name>
    <dbReference type="NCBI Taxonomy" id="1220162"/>
    <lineage>
        <taxon>Eukaryota</taxon>
        <taxon>Fungi</taxon>
        <taxon>Dikarya</taxon>
        <taxon>Basidiomycota</taxon>
        <taxon>Agaricomycotina</taxon>
        <taxon>Tremellomycetes</taxon>
        <taxon>Trichosporonales</taxon>
        <taxon>Trichosporonaceae</taxon>
        <taxon>Trichosporon</taxon>
    </lineage>
</organism>
<gene>
    <name evidence="3" type="ORF">A1Q2_06656</name>
</gene>
<feature type="region of interest" description="Disordered" evidence="1">
    <location>
        <begin position="1313"/>
        <end position="1345"/>
    </location>
</feature>
<dbReference type="PROSITE" id="PS50275">
    <property type="entry name" value="SAC"/>
    <property type="match status" value="1"/>
</dbReference>
<feature type="region of interest" description="Disordered" evidence="1">
    <location>
        <begin position="1112"/>
        <end position="1136"/>
    </location>
</feature>
<feature type="compositionally biased region" description="Acidic residues" evidence="1">
    <location>
        <begin position="277"/>
        <end position="290"/>
    </location>
</feature>
<feature type="region of interest" description="Disordered" evidence="1">
    <location>
        <begin position="397"/>
        <end position="433"/>
    </location>
</feature>